<evidence type="ECO:0000313" key="1">
    <source>
        <dbReference type="EMBL" id="EFR42469.1"/>
    </source>
</evidence>
<protein>
    <recommendedName>
        <fullName evidence="3">DUF4911 domain-containing protein</fullName>
    </recommendedName>
</protein>
<name>E4L9F8_9FIRM</name>
<dbReference type="OrthoDB" id="2084209at2"/>
<dbReference type="AlphaFoldDB" id="E4L9F8"/>
<sequence length="74" mass="8583">MEDNYLYIEVRPSDVNYVNRILEGYEYLGVLTTINTQRSTCVVHTTKDTRDIAIDVLTHLDVPVKILKNREDAK</sequence>
<gene>
    <name evidence="1" type="ORF">HMPREF9220_0382</name>
</gene>
<dbReference type="InterPro" id="IPR032587">
    <property type="entry name" value="DUF4911"/>
</dbReference>
<evidence type="ECO:0000313" key="2">
    <source>
        <dbReference type="Proteomes" id="UP000004594"/>
    </source>
</evidence>
<comment type="caution">
    <text evidence="1">The sequence shown here is derived from an EMBL/GenBank/DDBJ whole genome shotgun (WGS) entry which is preliminary data.</text>
</comment>
<evidence type="ECO:0008006" key="3">
    <source>
        <dbReference type="Google" id="ProtNLM"/>
    </source>
</evidence>
<dbReference type="RefSeq" id="WP_007554740.1">
    <property type="nucleotide sequence ID" value="NZ_AENT01000024.1"/>
</dbReference>
<dbReference type="Pfam" id="PF16256">
    <property type="entry name" value="DUF4911"/>
    <property type="match status" value="1"/>
</dbReference>
<dbReference type="eggNOG" id="ENOG5033G1W">
    <property type="taxonomic scope" value="Bacteria"/>
</dbReference>
<dbReference type="EMBL" id="AENT01000024">
    <property type="protein sequence ID" value="EFR42469.1"/>
    <property type="molecule type" value="Genomic_DNA"/>
</dbReference>
<dbReference type="Proteomes" id="UP000004594">
    <property type="component" value="Unassembled WGS sequence"/>
</dbReference>
<accession>E4L9F8</accession>
<reference evidence="1 2" key="1">
    <citation type="submission" date="2010-11" db="EMBL/GenBank/DDBJ databases">
        <authorList>
            <person name="Durkin A.S."/>
            <person name="Madupu R."/>
            <person name="Torralba M."/>
            <person name="Gillis M."/>
            <person name="Methe B."/>
            <person name="Sutton G."/>
            <person name="Nelson K.E."/>
        </authorList>
    </citation>
    <scope>NUCLEOTIDE SEQUENCE [LARGE SCALE GENOMIC DNA]</scope>
    <source>
        <strain evidence="1 2">UPII 345-E</strain>
    </source>
</reference>
<organism evidence="1 2">
    <name type="scientific">Dialister micraerophilus UPII 345-E</name>
    <dbReference type="NCBI Taxonomy" id="910314"/>
    <lineage>
        <taxon>Bacteria</taxon>
        <taxon>Bacillati</taxon>
        <taxon>Bacillota</taxon>
        <taxon>Negativicutes</taxon>
        <taxon>Veillonellales</taxon>
        <taxon>Veillonellaceae</taxon>
        <taxon>Dialister</taxon>
    </lineage>
</organism>
<proteinExistence type="predicted"/>